<gene>
    <name evidence="1" type="ORF">BpHYR1_043368</name>
</gene>
<dbReference type="EMBL" id="REGN01003356">
    <property type="protein sequence ID" value="RNA23049.1"/>
    <property type="molecule type" value="Genomic_DNA"/>
</dbReference>
<reference evidence="1 2" key="1">
    <citation type="journal article" date="2018" name="Sci. Rep.">
        <title>Genomic signatures of local adaptation to the degree of environmental predictability in rotifers.</title>
        <authorList>
            <person name="Franch-Gras L."/>
            <person name="Hahn C."/>
            <person name="Garcia-Roger E.M."/>
            <person name="Carmona M.J."/>
            <person name="Serra M."/>
            <person name="Gomez A."/>
        </authorList>
    </citation>
    <scope>NUCLEOTIDE SEQUENCE [LARGE SCALE GENOMIC DNA]</scope>
    <source>
        <strain evidence="1">HYR1</strain>
    </source>
</reference>
<organism evidence="1 2">
    <name type="scientific">Brachionus plicatilis</name>
    <name type="common">Marine rotifer</name>
    <name type="synonym">Brachionus muelleri</name>
    <dbReference type="NCBI Taxonomy" id="10195"/>
    <lineage>
        <taxon>Eukaryota</taxon>
        <taxon>Metazoa</taxon>
        <taxon>Spiralia</taxon>
        <taxon>Gnathifera</taxon>
        <taxon>Rotifera</taxon>
        <taxon>Eurotatoria</taxon>
        <taxon>Monogononta</taxon>
        <taxon>Pseudotrocha</taxon>
        <taxon>Ploima</taxon>
        <taxon>Brachionidae</taxon>
        <taxon>Brachionus</taxon>
    </lineage>
</organism>
<name>A0A3M7RHT7_BRAPC</name>
<dbReference type="Proteomes" id="UP000276133">
    <property type="component" value="Unassembled WGS sequence"/>
</dbReference>
<dbReference type="AlphaFoldDB" id="A0A3M7RHT7"/>
<evidence type="ECO:0000313" key="1">
    <source>
        <dbReference type="EMBL" id="RNA23049.1"/>
    </source>
</evidence>
<sequence length="132" mass="14608">MRFSPSTASRWLYNSSYSLSSFVLRPTVRSNFEYSYTARIQVQRDAAAVLPWPTLAGSNSSSPQILSKYSNTPSDTFFLSKYTKSSKNPFLINNNLADSQPVGLSNITHKVSTTLNTCLGGNLKLFSSLKHS</sequence>
<comment type="caution">
    <text evidence="1">The sequence shown here is derived from an EMBL/GenBank/DDBJ whole genome shotgun (WGS) entry which is preliminary data.</text>
</comment>
<accession>A0A3M7RHT7</accession>
<protein>
    <submittedName>
        <fullName evidence="1">Uncharacterized protein</fullName>
    </submittedName>
</protein>
<keyword evidence="2" id="KW-1185">Reference proteome</keyword>
<evidence type="ECO:0000313" key="2">
    <source>
        <dbReference type="Proteomes" id="UP000276133"/>
    </source>
</evidence>
<proteinExistence type="predicted"/>